<name>A0A024UBB6_9STRA</name>
<proteinExistence type="predicted"/>
<protein>
    <submittedName>
        <fullName evidence="1">Uncharacterized protein</fullName>
    </submittedName>
</protein>
<dbReference type="GO" id="GO:0003676">
    <property type="term" value="F:nucleic acid binding"/>
    <property type="evidence" value="ECO:0007669"/>
    <property type="project" value="InterPro"/>
</dbReference>
<dbReference type="GeneID" id="20082654"/>
<dbReference type="EMBL" id="KI913960">
    <property type="protein sequence ID" value="ETW03197.1"/>
    <property type="molecule type" value="Genomic_DNA"/>
</dbReference>
<sequence>MKLKIQQDNAKPHVLPNDAEVVAACNKDGWAMSINQSLQSNHHSRTVEDIVAATMDAWNVVDPSMLSRNFMTLQAFFQEVIRSDGNNNYKIPHLKKSMLMAQGKLPECLPCDRSVWADGCSKLSCVDFDNLMSTLQVEVNAKLDLVELCNVMEALNIDDEADDGFTVDVMKILQL</sequence>
<organism evidence="1">
    <name type="scientific">Aphanomyces invadans</name>
    <dbReference type="NCBI Taxonomy" id="157072"/>
    <lineage>
        <taxon>Eukaryota</taxon>
        <taxon>Sar</taxon>
        <taxon>Stramenopiles</taxon>
        <taxon>Oomycota</taxon>
        <taxon>Saprolegniomycetes</taxon>
        <taxon>Saprolegniales</taxon>
        <taxon>Verrucalvaceae</taxon>
        <taxon>Aphanomyces</taxon>
    </lineage>
</organism>
<dbReference type="RefSeq" id="XP_008868581.1">
    <property type="nucleotide sequence ID" value="XM_008870359.1"/>
</dbReference>
<dbReference type="InterPro" id="IPR036397">
    <property type="entry name" value="RNaseH_sf"/>
</dbReference>
<gene>
    <name evidence="1" type="ORF">H310_05604</name>
</gene>
<reference evidence="1" key="1">
    <citation type="submission" date="2013-12" db="EMBL/GenBank/DDBJ databases">
        <title>The Genome Sequence of Aphanomyces invadans NJM9701.</title>
        <authorList>
            <consortium name="The Broad Institute Genomics Platform"/>
            <person name="Russ C."/>
            <person name="Tyler B."/>
            <person name="van West P."/>
            <person name="Dieguez-Uribeondo J."/>
            <person name="Young S.K."/>
            <person name="Zeng Q."/>
            <person name="Gargeya S."/>
            <person name="Fitzgerald M."/>
            <person name="Abouelleil A."/>
            <person name="Alvarado L."/>
            <person name="Chapman S.B."/>
            <person name="Gainer-Dewar J."/>
            <person name="Goldberg J."/>
            <person name="Griggs A."/>
            <person name="Gujja S."/>
            <person name="Hansen M."/>
            <person name="Howarth C."/>
            <person name="Imamovic A."/>
            <person name="Ireland A."/>
            <person name="Larimer J."/>
            <person name="McCowan C."/>
            <person name="Murphy C."/>
            <person name="Pearson M."/>
            <person name="Poon T.W."/>
            <person name="Priest M."/>
            <person name="Roberts A."/>
            <person name="Saif S."/>
            <person name="Shea T."/>
            <person name="Sykes S."/>
            <person name="Wortman J."/>
            <person name="Nusbaum C."/>
            <person name="Birren B."/>
        </authorList>
    </citation>
    <scope>NUCLEOTIDE SEQUENCE [LARGE SCALE GENOMIC DNA]</scope>
    <source>
        <strain evidence="1">NJM9701</strain>
    </source>
</reference>
<dbReference type="OrthoDB" id="112314at2759"/>
<evidence type="ECO:0000313" key="1">
    <source>
        <dbReference type="EMBL" id="ETW03197.1"/>
    </source>
</evidence>
<dbReference type="VEuPathDB" id="FungiDB:H310_05604"/>
<dbReference type="PANTHER" id="PTHR47169">
    <property type="entry name" value="OS01G0541250 PROTEIN"/>
    <property type="match status" value="1"/>
</dbReference>
<accession>A0A024UBB6</accession>
<dbReference type="Gene3D" id="3.30.420.10">
    <property type="entry name" value="Ribonuclease H-like superfamily/Ribonuclease H"/>
    <property type="match status" value="1"/>
</dbReference>
<dbReference type="AlphaFoldDB" id="A0A024UBB6"/>